<protein>
    <submittedName>
        <fullName evidence="2">Uncharacterized protein</fullName>
    </submittedName>
</protein>
<feature type="transmembrane region" description="Helical" evidence="1">
    <location>
        <begin position="38"/>
        <end position="60"/>
    </location>
</feature>
<gene>
    <name evidence="2" type="ORF">ERS852580_01142</name>
</gene>
<accession>A0A173SPD7</accession>
<sequence>MKKNDIFRQAAQHEMPDIEQVRKECIEELHTTHSSKRYPAYFAAIAVVTVVVLCMCITPVRSFAADMIEHIQALIDVNNDSARDLVYRKYSGPTVYLEKDETVSIYSYTGYEDVYILPAEAKEAEKLGAISRDVKVSYKVPYSGEYYILDGENKENITDRVIVEHEGGAEDNLKIFQ</sequence>
<dbReference type="EMBL" id="CYXM01000004">
    <property type="protein sequence ID" value="CUM91637.1"/>
    <property type="molecule type" value="Genomic_DNA"/>
</dbReference>
<evidence type="ECO:0000313" key="2">
    <source>
        <dbReference type="EMBL" id="CUM91637.1"/>
    </source>
</evidence>
<dbReference type="RefSeq" id="WP_055237828.1">
    <property type="nucleotide sequence ID" value="NZ_CYXM01000004.1"/>
</dbReference>
<proteinExistence type="predicted"/>
<reference evidence="2 3" key="1">
    <citation type="submission" date="2015-09" db="EMBL/GenBank/DDBJ databases">
        <authorList>
            <consortium name="Pathogen Informatics"/>
        </authorList>
    </citation>
    <scope>NUCLEOTIDE SEQUENCE [LARGE SCALE GENOMIC DNA]</scope>
    <source>
        <strain evidence="2 3">2789STDY5834968</strain>
    </source>
</reference>
<evidence type="ECO:0000256" key="1">
    <source>
        <dbReference type="SAM" id="Phobius"/>
    </source>
</evidence>
<evidence type="ECO:0000313" key="3">
    <source>
        <dbReference type="Proteomes" id="UP000095673"/>
    </source>
</evidence>
<keyword evidence="1" id="KW-1133">Transmembrane helix</keyword>
<keyword evidence="1" id="KW-0812">Transmembrane</keyword>
<name>A0A173SPD7_9FIRM</name>
<dbReference type="Proteomes" id="UP000095673">
    <property type="component" value="Unassembled WGS sequence"/>
</dbReference>
<dbReference type="AlphaFoldDB" id="A0A173SPD7"/>
<keyword evidence="1" id="KW-0472">Membrane</keyword>
<organism evidence="2 3">
    <name type="scientific">Agathobacter rectalis</name>
    <dbReference type="NCBI Taxonomy" id="39491"/>
    <lineage>
        <taxon>Bacteria</taxon>
        <taxon>Bacillati</taxon>
        <taxon>Bacillota</taxon>
        <taxon>Clostridia</taxon>
        <taxon>Lachnospirales</taxon>
        <taxon>Lachnospiraceae</taxon>
        <taxon>Agathobacter</taxon>
    </lineage>
</organism>